<feature type="domain" description="Tripartite ATP-independent periplasmic transporters DctQ component" evidence="10">
    <location>
        <begin position="26"/>
        <end position="155"/>
    </location>
</feature>
<dbReference type="Proteomes" id="UP000321058">
    <property type="component" value="Unassembled WGS sequence"/>
</dbReference>
<keyword evidence="7 9" id="KW-0472">Membrane</keyword>
<gene>
    <name evidence="11" type="ORF">RSO01_13900</name>
</gene>
<evidence type="ECO:0000313" key="11">
    <source>
        <dbReference type="EMBL" id="GEP54224.1"/>
    </source>
</evidence>
<feature type="transmembrane region" description="Helical" evidence="9">
    <location>
        <begin position="47"/>
        <end position="67"/>
    </location>
</feature>
<name>A0A512N5F4_9HYPH</name>
<comment type="caution">
    <text evidence="11">The sequence shown here is derived from an EMBL/GenBank/DDBJ whole genome shotgun (WGS) entry which is preliminary data.</text>
</comment>
<dbReference type="GO" id="GO:0022857">
    <property type="term" value="F:transmembrane transporter activity"/>
    <property type="evidence" value="ECO:0007669"/>
    <property type="project" value="UniProtKB-UniRule"/>
</dbReference>
<feature type="transmembrane region" description="Helical" evidence="9">
    <location>
        <begin position="12"/>
        <end position="35"/>
    </location>
</feature>
<protein>
    <recommendedName>
        <fullName evidence="9">TRAP transporter small permease protein</fullName>
    </recommendedName>
</protein>
<evidence type="ECO:0000256" key="6">
    <source>
        <dbReference type="ARBA" id="ARBA00022989"/>
    </source>
</evidence>
<evidence type="ECO:0000256" key="4">
    <source>
        <dbReference type="ARBA" id="ARBA00022519"/>
    </source>
</evidence>
<evidence type="ECO:0000256" key="9">
    <source>
        <dbReference type="RuleBase" id="RU369079"/>
    </source>
</evidence>
<proteinExistence type="inferred from homology"/>
<comment type="subunit">
    <text evidence="9">The complex comprises the extracytoplasmic solute receptor protein and the two transmembrane proteins.</text>
</comment>
<dbReference type="Pfam" id="PF04290">
    <property type="entry name" value="DctQ"/>
    <property type="match status" value="1"/>
</dbReference>
<comment type="subcellular location">
    <subcellularLocation>
        <location evidence="1 9">Cell inner membrane</location>
        <topology evidence="1 9">Multi-pass membrane protein</topology>
    </subcellularLocation>
</comment>
<organism evidence="11 12">
    <name type="scientific">Reyranella soli</name>
    <dbReference type="NCBI Taxonomy" id="1230389"/>
    <lineage>
        <taxon>Bacteria</taxon>
        <taxon>Pseudomonadati</taxon>
        <taxon>Pseudomonadota</taxon>
        <taxon>Alphaproteobacteria</taxon>
        <taxon>Hyphomicrobiales</taxon>
        <taxon>Reyranellaceae</taxon>
        <taxon>Reyranella</taxon>
    </lineage>
</organism>
<dbReference type="GO" id="GO:0005886">
    <property type="term" value="C:plasma membrane"/>
    <property type="evidence" value="ECO:0007669"/>
    <property type="project" value="UniProtKB-SubCell"/>
</dbReference>
<evidence type="ECO:0000313" key="12">
    <source>
        <dbReference type="Proteomes" id="UP000321058"/>
    </source>
</evidence>
<dbReference type="InterPro" id="IPR055348">
    <property type="entry name" value="DctQ"/>
</dbReference>
<evidence type="ECO:0000259" key="10">
    <source>
        <dbReference type="Pfam" id="PF04290"/>
    </source>
</evidence>
<evidence type="ECO:0000256" key="8">
    <source>
        <dbReference type="ARBA" id="ARBA00038436"/>
    </source>
</evidence>
<evidence type="ECO:0000256" key="2">
    <source>
        <dbReference type="ARBA" id="ARBA00022448"/>
    </source>
</evidence>
<evidence type="ECO:0000256" key="1">
    <source>
        <dbReference type="ARBA" id="ARBA00004429"/>
    </source>
</evidence>
<keyword evidence="4 9" id="KW-0997">Cell inner membrane</keyword>
<reference evidence="11 12" key="1">
    <citation type="submission" date="2019-07" db="EMBL/GenBank/DDBJ databases">
        <title>Whole genome shotgun sequence of Reyranella soli NBRC 108950.</title>
        <authorList>
            <person name="Hosoyama A."/>
            <person name="Uohara A."/>
            <person name="Ohji S."/>
            <person name="Ichikawa N."/>
        </authorList>
    </citation>
    <scope>NUCLEOTIDE SEQUENCE [LARGE SCALE GENOMIC DNA]</scope>
    <source>
        <strain evidence="11 12">NBRC 108950</strain>
    </source>
</reference>
<dbReference type="EMBL" id="BKAJ01000027">
    <property type="protein sequence ID" value="GEP54224.1"/>
    <property type="molecule type" value="Genomic_DNA"/>
</dbReference>
<dbReference type="InterPro" id="IPR007387">
    <property type="entry name" value="TRAP_DctQ"/>
</dbReference>
<dbReference type="RefSeq" id="WP_170302895.1">
    <property type="nucleotide sequence ID" value="NZ_BKAJ01000027.1"/>
</dbReference>
<keyword evidence="5 9" id="KW-0812">Transmembrane</keyword>
<feature type="transmembrane region" description="Helical" evidence="9">
    <location>
        <begin position="132"/>
        <end position="151"/>
    </location>
</feature>
<evidence type="ECO:0000256" key="3">
    <source>
        <dbReference type="ARBA" id="ARBA00022475"/>
    </source>
</evidence>
<sequence>MTIALRLFEKLIGFFGILFGLVIGLIIALICIDVALRDFGLGSLPWLIELSEYLMYAGTFLAAPWVLRQGNHVRVDMLFVALPKRLAVRLEQLVDLVGLGISLVLLYYGSAVVSDAWRNNMVAYKTWYVPEWLLFLAIPVSALMLAIEFTLRFMRVQSVVRDSYDVTDRATL</sequence>
<evidence type="ECO:0000256" key="7">
    <source>
        <dbReference type="ARBA" id="ARBA00023136"/>
    </source>
</evidence>
<keyword evidence="12" id="KW-1185">Reference proteome</keyword>
<keyword evidence="2 9" id="KW-0813">Transport</keyword>
<dbReference type="AlphaFoldDB" id="A0A512N5F4"/>
<keyword evidence="6 9" id="KW-1133">Transmembrane helix</keyword>
<keyword evidence="3" id="KW-1003">Cell membrane</keyword>
<dbReference type="PANTHER" id="PTHR35011">
    <property type="entry name" value="2,3-DIKETO-L-GULONATE TRAP TRANSPORTER SMALL PERMEASE PROTEIN YIAM"/>
    <property type="match status" value="1"/>
</dbReference>
<evidence type="ECO:0000256" key="5">
    <source>
        <dbReference type="ARBA" id="ARBA00022692"/>
    </source>
</evidence>
<accession>A0A512N5F4</accession>
<feature type="transmembrane region" description="Helical" evidence="9">
    <location>
        <begin position="93"/>
        <end position="112"/>
    </location>
</feature>
<comment type="similarity">
    <text evidence="8 9">Belongs to the TRAP transporter small permease family.</text>
</comment>
<comment type="function">
    <text evidence="9">Part of the tripartite ATP-independent periplasmic (TRAP) transport system.</text>
</comment>